<dbReference type="PANTHER" id="PTHR34582">
    <property type="entry name" value="UPF0702 TRANSMEMBRANE PROTEIN YCAP"/>
    <property type="match status" value="1"/>
</dbReference>
<gene>
    <name evidence="2" type="ORF">SDC9_115694</name>
</gene>
<keyword evidence="1" id="KW-1133">Transmembrane helix</keyword>
<dbReference type="AlphaFoldDB" id="A0A645BTL4"/>
<feature type="transmembrane region" description="Helical" evidence="1">
    <location>
        <begin position="12"/>
        <end position="29"/>
    </location>
</feature>
<comment type="caution">
    <text evidence="2">The sequence shown here is derived from an EMBL/GenBank/DDBJ whole genome shotgun (WGS) entry which is preliminary data.</text>
</comment>
<keyword evidence="1" id="KW-0812">Transmembrane</keyword>
<evidence type="ECO:0000256" key="1">
    <source>
        <dbReference type="SAM" id="Phobius"/>
    </source>
</evidence>
<protein>
    <submittedName>
        <fullName evidence="2">Uncharacterized protein</fullName>
    </submittedName>
</protein>
<dbReference type="EMBL" id="VSSQ01022445">
    <property type="protein sequence ID" value="MPM68760.1"/>
    <property type="molecule type" value="Genomic_DNA"/>
</dbReference>
<keyword evidence="1" id="KW-0472">Membrane</keyword>
<evidence type="ECO:0000313" key="2">
    <source>
        <dbReference type="EMBL" id="MPM68760.1"/>
    </source>
</evidence>
<sequence length="75" mass="8241">MGRKQLSQITFFDYVVGITIGSIAAVIAVDRTISVIDGTIAIVLWSIMPVIVGYIAMKSIKFRVLVDGERISVKR</sequence>
<dbReference type="PANTHER" id="PTHR34582:SF7">
    <property type="entry name" value="UPF0702 TRANSMEMBRANE PROTEIN YDFS"/>
    <property type="match status" value="1"/>
</dbReference>
<proteinExistence type="predicted"/>
<feature type="transmembrane region" description="Helical" evidence="1">
    <location>
        <begin position="35"/>
        <end position="56"/>
    </location>
</feature>
<name>A0A645BTL4_9ZZZZ</name>
<accession>A0A645BTL4</accession>
<organism evidence="2">
    <name type="scientific">bioreactor metagenome</name>
    <dbReference type="NCBI Taxonomy" id="1076179"/>
    <lineage>
        <taxon>unclassified sequences</taxon>
        <taxon>metagenomes</taxon>
        <taxon>ecological metagenomes</taxon>
    </lineage>
</organism>
<reference evidence="2" key="1">
    <citation type="submission" date="2019-08" db="EMBL/GenBank/DDBJ databases">
        <authorList>
            <person name="Kucharzyk K."/>
            <person name="Murdoch R.W."/>
            <person name="Higgins S."/>
            <person name="Loffler F."/>
        </authorList>
    </citation>
    <scope>NUCLEOTIDE SEQUENCE</scope>
</reference>